<gene>
    <name evidence="1" type="primary">97</name>
    <name evidence="1" type="ORF">PBI_SUFFOLK_97</name>
</gene>
<dbReference type="Proteomes" id="UP000018805">
    <property type="component" value="Segment"/>
</dbReference>
<sequence length="81" mass="8572">MSGGNVLPRERGGGSDMTDQLTIIEANGKTYWARPAGSGTTDAVIYGAWRDGKQFGQCYAATPRSHGKTARAVYAAYAASR</sequence>
<protein>
    <submittedName>
        <fullName evidence="1">Uncharacterized protein</fullName>
    </submittedName>
</protein>
<keyword evidence="2" id="KW-1185">Reference proteome</keyword>
<evidence type="ECO:0000313" key="2">
    <source>
        <dbReference type="Proteomes" id="UP000018805"/>
    </source>
</evidence>
<dbReference type="GeneID" id="18502760"/>
<evidence type="ECO:0000313" key="1">
    <source>
        <dbReference type="EMBL" id="AHB79733.1"/>
    </source>
</evidence>
<reference evidence="1 2" key="1">
    <citation type="submission" date="2013-09" db="EMBL/GenBank/DDBJ databases">
        <authorList>
            <person name="Taylor B.J."/>
            <person name="Denver D.R."/>
            <person name="Mellbye B.L."/>
            <person name="Schnitzler C.E."/>
            <person name="Garcia R.A."/>
            <person name="Khaw D."/>
            <person name="Miller R.A."/>
            <person name="Taylor K."/>
            <person name="Beaty J.R."/>
            <person name="Bylund R.M."/>
            <person name="Chow F.W."/>
            <person name="Huang K."/>
            <person name="Janik M.R."/>
            <person name="Loewenherz L.R."/>
            <person name="Mah J.D."/>
            <person name="Meltvedt A.M."/>
            <person name="Northway J.V."/>
            <person name="Parandvash A.V."/>
            <person name="Rinaldi N.A."/>
            <person name="Thompson E.J."/>
            <person name="Van Heise K.J."/>
            <person name="Whiteside C.A."/>
            <person name="Wright L.E."/>
            <person name="Lee V."/>
            <person name="Hendricks S.L."/>
            <person name="Voegtly L.J."/>
            <person name="Wang Y."/>
            <person name="Glascock A.L."/>
            <person name="Anderson J."/>
            <person name="Williamson S.M."/>
            <person name="Walstead R.N."/>
            <person name="Carvalho M.R.C."/>
            <person name="Johnson A."/>
            <person name="Buck G.A."/>
            <person name="Bradley K.W."/>
            <person name="Clarke D.Q."/>
            <person name="Bailey C."/>
            <person name="Barker L.P."/>
            <person name="Asai D.J."/>
            <person name="Russell D.A."/>
            <person name="Pope W.H."/>
            <person name="Jacobs-Sera D."/>
            <person name="Hendrix R.W."/>
            <person name="Hatfull G.F."/>
        </authorList>
    </citation>
    <scope>NUCLEOTIDE SEQUENCE [LARGE SCALE GENOMIC DNA]</scope>
</reference>
<proteinExistence type="predicted"/>
<accession>V5URA0</accession>
<dbReference type="EMBL" id="KF713485">
    <property type="protein sequence ID" value="AHB79733.1"/>
    <property type="molecule type" value="Genomic_DNA"/>
</dbReference>
<dbReference type="KEGG" id="vg:18502760"/>
<organism evidence="1 2">
    <name type="scientific">Mycobacterium phage Suffolk</name>
    <dbReference type="NCBI Taxonomy" id="1414748"/>
    <lineage>
        <taxon>Viruses</taxon>
        <taxon>Duplodnaviria</taxon>
        <taxon>Heunggongvirae</taxon>
        <taxon>Uroviricota</taxon>
        <taxon>Caudoviricetes</taxon>
        <taxon>Bclasvirinae</taxon>
        <taxon>Pegunavirus</taxon>
        <taxon>Pegunavirus suffolk</taxon>
    </lineage>
</organism>
<name>V5URA0_9CAUD</name>
<dbReference type="RefSeq" id="YP_009005744.1">
    <property type="nucleotide sequence ID" value="NC_023563.1"/>
</dbReference>